<proteinExistence type="predicted"/>
<dbReference type="AlphaFoldDB" id="A0A0R3WXM8"/>
<sequence length="57" mass="6672">MTRQIWCPTQPTLSNARSVTRRIPRRWDVIRVHTIISIIVATRASITDTMRVETPRL</sequence>
<dbReference type="EMBL" id="UYWX01007765">
    <property type="protein sequence ID" value="VDM27109.1"/>
    <property type="molecule type" value="Genomic_DNA"/>
</dbReference>
<name>A0A0R3WXM8_HYDTA</name>
<keyword evidence="2" id="KW-1185">Reference proteome</keyword>
<reference evidence="1 2" key="2">
    <citation type="submission" date="2018-11" db="EMBL/GenBank/DDBJ databases">
        <authorList>
            <consortium name="Pathogen Informatics"/>
        </authorList>
    </citation>
    <scope>NUCLEOTIDE SEQUENCE [LARGE SCALE GENOMIC DNA]</scope>
</reference>
<organism evidence="3">
    <name type="scientific">Hydatigena taeniaeformis</name>
    <name type="common">Feline tapeworm</name>
    <name type="synonym">Taenia taeniaeformis</name>
    <dbReference type="NCBI Taxonomy" id="6205"/>
    <lineage>
        <taxon>Eukaryota</taxon>
        <taxon>Metazoa</taxon>
        <taxon>Spiralia</taxon>
        <taxon>Lophotrochozoa</taxon>
        <taxon>Platyhelminthes</taxon>
        <taxon>Cestoda</taxon>
        <taxon>Eucestoda</taxon>
        <taxon>Cyclophyllidea</taxon>
        <taxon>Taeniidae</taxon>
        <taxon>Hydatigera</taxon>
    </lineage>
</organism>
<evidence type="ECO:0000313" key="3">
    <source>
        <dbReference type="WBParaSite" id="TTAC_0000551801-mRNA-1"/>
    </source>
</evidence>
<dbReference type="WBParaSite" id="TTAC_0000551801-mRNA-1">
    <property type="protein sequence ID" value="TTAC_0000551801-mRNA-1"/>
    <property type="gene ID" value="TTAC_0000551801"/>
</dbReference>
<evidence type="ECO:0000313" key="1">
    <source>
        <dbReference type="EMBL" id="VDM27109.1"/>
    </source>
</evidence>
<evidence type="ECO:0000313" key="2">
    <source>
        <dbReference type="Proteomes" id="UP000274429"/>
    </source>
</evidence>
<gene>
    <name evidence="1" type="ORF">TTAC_LOCUS5503</name>
</gene>
<dbReference type="Proteomes" id="UP000274429">
    <property type="component" value="Unassembled WGS sequence"/>
</dbReference>
<accession>A0A0R3WXM8</accession>
<reference evidence="3" key="1">
    <citation type="submission" date="2017-02" db="UniProtKB">
        <authorList>
            <consortium name="WormBaseParasite"/>
        </authorList>
    </citation>
    <scope>IDENTIFICATION</scope>
</reference>
<protein>
    <submittedName>
        <fullName evidence="1 3">Uncharacterized protein</fullName>
    </submittedName>
</protein>